<comment type="caution">
    <text evidence="1">The sequence shown here is derived from an EMBL/GenBank/DDBJ whole genome shotgun (WGS) entry which is preliminary data.</text>
</comment>
<dbReference type="EMBL" id="CM051406">
    <property type="protein sequence ID" value="KAJ4703396.1"/>
    <property type="molecule type" value="Genomic_DNA"/>
</dbReference>
<dbReference type="Proteomes" id="UP001164539">
    <property type="component" value="Chromosome 13"/>
</dbReference>
<keyword evidence="2" id="KW-1185">Reference proteome</keyword>
<evidence type="ECO:0000313" key="1">
    <source>
        <dbReference type="EMBL" id="KAJ4703396.1"/>
    </source>
</evidence>
<keyword evidence="1" id="KW-0540">Nuclease</keyword>
<organism evidence="1 2">
    <name type="scientific">Melia azedarach</name>
    <name type="common">Chinaberry tree</name>
    <dbReference type="NCBI Taxonomy" id="155640"/>
    <lineage>
        <taxon>Eukaryota</taxon>
        <taxon>Viridiplantae</taxon>
        <taxon>Streptophyta</taxon>
        <taxon>Embryophyta</taxon>
        <taxon>Tracheophyta</taxon>
        <taxon>Spermatophyta</taxon>
        <taxon>Magnoliopsida</taxon>
        <taxon>eudicotyledons</taxon>
        <taxon>Gunneridae</taxon>
        <taxon>Pentapetalae</taxon>
        <taxon>rosids</taxon>
        <taxon>malvids</taxon>
        <taxon>Sapindales</taxon>
        <taxon>Meliaceae</taxon>
        <taxon>Melia</taxon>
    </lineage>
</organism>
<gene>
    <name evidence="1" type="ORF">OWV82_023309</name>
</gene>
<sequence>MGFSVGEGTVIMLFTRLQRSEGYLRADALVAVKKLLPDSAEGHLANVCSCADEIRRDSHWDWSTPLHFINTPAFKCNYEYCRDCHNSAGHENVCATAAIYNYTEQLKSFNEDSVLVSKYDVSEALMFLSHIMGDMHQ</sequence>
<evidence type="ECO:0000313" key="2">
    <source>
        <dbReference type="Proteomes" id="UP001164539"/>
    </source>
</evidence>
<proteinExistence type="predicted"/>
<reference evidence="1 2" key="1">
    <citation type="journal article" date="2023" name="Science">
        <title>Complex scaffold remodeling in plant triterpene biosynthesis.</title>
        <authorList>
            <person name="De La Pena R."/>
            <person name="Hodgson H."/>
            <person name="Liu J.C."/>
            <person name="Stephenson M.J."/>
            <person name="Martin A.C."/>
            <person name="Owen C."/>
            <person name="Harkess A."/>
            <person name="Leebens-Mack J."/>
            <person name="Jimenez L.E."/>
            <person name="Osbourn A."/>
            <person name="Sattely E.S."/>
        </authorList>
    </citation>
    <scope>NUCLEOTIDE SEQUENCE [LARGE SCALE GENOMIC DNA]</scope>
    <source>
        <strain evidence="2">cv. JPN11</strain>
        <tissue evidence="1">Leaf</tissue>
    </source>
</reference>
<protein>
    <submittedName>
        <fullName evidence="1">Endonuclease</fullName>
    </submittedName>
</protein>
<name>A0ACC1WW50_MELAZ</name>
<accession>A0ACC1WW50</accession>
<keyword evidence="1" id="KW-0378">Hydrolase</keyword>
<keyword evidence="1" id="KW-0255">Endonuclease</keyword>